<dbReference type="Proteomes" id="UP001056120">
    <property type="component" value="Linkage Group LG20"/>
</dbReference>
<comment type="caution">
    <text evidence="1">The sequence shown here is derived from an EMBL/GenBank/DDBJ whole genome shotgun (WGS) entry which is preliminary data.</text>
</comment>
<proteinExistence type="predicted"/>
<accession>A0ACB9D8E6</accession>
<organism evidence="1 2">
    <name type="scientific">Smallanthus sonchifolius</name>
    <dbReference type="NCBI Taxonomy" id="185202"/>
    <lineage>
        <taxon>Eukaryota</taxon>
        <taxon>Viridiplantae</taxon>
        <taxon>Streptophyta</taxon>
        <taxon>Embryophyta</taxon>
        <taxon>Tracheophyta</taxon>
        <taxon>Spermatophyta</taxon>
        <taxon>Magnoliopsida</taxon>
        <taxon>eudicotyledons</taxon>
        <taxon>Gunneridae</taxon>
        <taxon>Pentapetalae</taxon>
        <taxon>asterids</taxon>
        <taxon>campanulids</taxon>
        <taxon>Asterales</taxon>
        <taxon>Asteraceae</taxon>
        <taxon>Asteroideae</taxon>
        <taxon>Heliantheae alliance</taxon>
        <taxon>Millerieae</taxon>
        <taxon>Smallanthus</taxon>
    </lineage>
</organism>
<reference evidence="1 2" key="2">
    <citation type="journal article" date="2022" name="Mol. Ecol. Resour.">
        <title>The genomes of chicory, endive, great burdock and yacon provide insights into Asteraceae paleo-polyploidization history and plant inulin production.</title>
        <authorList>
            <person name="Fan W."/>
            <person name="Wang S."/>
            <person name="Wang H."/>
            <person name="Wang A."/>
            <person name="Jiang F."/>
            <person name="Liu H."/>
            <person name="Zhao H."/>
            <person name="Xu D."/>
            <person name="Zhang Y."/>
        </authorList>
    </citation>
    <scope>NUCLEOTIDE SEQUENCE [LARGE SCALE GENOMIC DNA]</scope>
    <source>
        <strain evidence="2">cv. Yunnan</strain>
        <tissue evidence="1">Leaves</tissue>
    </source>
</reference>
<evidence type="ECO:0000313" key="1">
    <source>
        <dbReference type="EMBL" id="KAI3742879.1"/>
    </source>
</evidence>
<protein>
    <submittedName>
        <fullName evidence="1">Uncharacterized protein</fullName>
    </submittedName>
</protein>
<sequence>MSSFDKLKIPLQEISSATNKFAKANIIGKGGYGEVYLGQSKEHGMLAIKRLNCMHGQGDHEYGMEVTLLSRYKHENLVSLIGFCGEGGEKILVYKYEANQSLDKHLDSKDLSWMRRLHICLEAACGLRYFHNETGCGHGVIHRDIKSSNILLDENWNAKISDFGLSKIALTNSADSVIFTVACGTPGYIDPQILYGCGITQKSDVYSFGVVLYEVLFGKLVAVPGYLGDGRFTVKMAKKHYEEKTLHQMIDPDLRNEMNSDSLSTFSTIAYQCLKERTEDRPTMRLVVEELEKALGYQQGNTRESFGLSSSVFLYDVYISFRVQDEFNRRFTYFLIEALEREGLAPYKDSMGVYDAYEESILLPAIKQSRAFIIVFSKNFAASSWNLDEVAEIVKCVKERENVVIPVFGDVHPSEVREQKGYFGEAMSKHDSNPRRGVWRNALVEVADVPGLEASNFR</sequence>
<name>A0ACB9D8E6_9ASTR</name>
<gene>
    <name evidence="1" type="ORF">L1987_60577</name>
</gene>
<keyword evidence="2" id="KW-1185">Reference proteome</keyword>
<evidence type="ECO:0000313" key="2">
    <source>
        <dbReference type="Proteomes" id="UP001056120"/>
    </source>
</evidence>
<reference evidence="2" key="1">
    <citation type="journal article" date="2022" name="Mol. Ecol. Resour.">
        <title>The genomes of chicory, endive, great burdock and yacon provide insights into Asteraceae palaeo-polyploidization history and plant inulin production.</title>
        <authorList>
            <person name="Fan W."/>
            <person name="Wang S."/>
            <person name="Wang H."/>
            <person name="Wang A."/>
            <person name="Jiang F."/>
            <person name="Liu H."/>
            <person name="Zhao H."/>
            <person name="Xu D."/>
            <person name="Zhang Y."/>
        </authorList>
    </citation>
    <scope>NUCLEOTIDE SEQUENCE [LARGE SCALE GENOMIC DNA]</scope>
    <source>
        <strain evidence="2">cv. Yunnan</strain>
    </source>
</reference>
<dbReference type="EMBL" id="CM042037">
    <property type="protein sequence ID" value="KAI3742879.1"/>
    <property type="molecule type" value="Genomic_DNA"/>
</dbReference>